<feature type="region of interest" description="Disordered" evidence="3">
    <location>
        <begin position="430"/>
        <end position="453"/>
    </location>
</feature>
<proteinExistence type="predicted"/>
<evidence type="ECO:0000313" key="5">
    <source>
        <dbReference type="EMBL" id="KAG5204717.1"/>
    </source>
</evidence>
<dbReference type="GO" id="GO:0030550">
    <property type="term" value="F:acetylcholine receptor inhibitor activity"/>
    <property type="evidence" value="ECO:0007669"/>
    <property type="project" value="TreeGrafter"/>
</dbReference>
<keyword evidence="2" id="KW-0862">Zinc</keyword>
<feature type="compositionally biased region" description="Low complexity" evidence="3">
    <location>
        <begin position="250"/>
        <end position="260"/>
    </location>
</feature>
<feature type="region of interest" description="Disordered" evidence="3">
    <location>
        <begin position="466"/>
        <end position="523"/>
    </location>
</feature>
<dbReference type="Proteomes" id="UP000664991">
    <property type="component" value="Unassembled WGS sequence"/>
</dbReference>
<keyword evidence="2" id="KW-0479">Metal-binding</keyword>
<dbReference type="GO" id="GO:0008270">
    <property type="term" value="F:zinc ion binding"/>
    <property type="evidence" value="ECO:0007669"/>
    <property type="project" value="UniProtKB-KW"/>
</dbReference>
<dbReference type="GO" id="GO:0035473">
    <property type="term" value="F:lipase binding"/>
    <property type="evidence" value="ECO:0007669"/>
    <property type="project" value="TreeGrafter"/>
</dbReference>
<feature type="compositionally biased region" description="Low complexity" evidence="3">
    <location>
        <begin position="431"/>
        <end position="443"/>
    </location>
</feature>
<keyword evidence="2" id="KW-0863">Zinc-finger</keyword>
<evidence type="ECO:0000259" key="4">
    <source>
        <dbReference type="PROSITE" id="PS50157"/>
    </source>
</evidence>
<gene>
    <name evidence="5" type="ORF">JEQ12_019162</name>
</gene>
<dbReference type="GO" id="GO:0005886">
    <property type="term" value="C:plasma membrane"/>
    <property type="evidence" value="ECO:0007669"/>
    <property type="project" value="TreeGrafter"/>
</dbReference>
<sequence>MRFRTFVPLSLPLPTPDALLQTLSSLFRARSAMCSEQTSFLRWELGPESCGTAAGLPVRTLLSKRCAPRCPSTNMEFEWRSDSGVLSKIVRHCCSRSLCNRAPVLQEGPRALPWGLLLQGVELPPCPTGSVTSELTAESAADLSGWTRRLGDLAPSRQPATLAGGLAFQTLPVAAPDSEWGYSEPQRGPGEQTRQRWQPRRMKALAAVLLALLWCRQQGRGQAQEDEDDDPDAGREGYDDEEDEEEEEAGAPAGSRGSGPQCYTCQSLHKGESCEQVQSCVLPRTCKAIVSSWNAGPQCALLQRALGEDGGPGGRLCSHARKIVSGDLGKLVWVGNPVRMEPPTLLQAPAGSGGVQGPLQERPQHLRNLPRVLQPVRPGLLEPQPPDSCVQVGFPSSSPEVPSQPTQEQEPSDLDFQEVAEVQICRDTCWSGSESESEQAPSSPRQHDPEDEVHQAEGVLRTLLRSLPRRPSGGDRFGQEPSLEQPAGQPPRAGPRSQKRGTWIGQSSSLTQHQPGHPREERYACQECAVPSALAPSSASIRTGEKPSECSRTFRALSDFFLHQRVHTAEKPFAVLSEQGLPLSSHLSQRRVPLAPPGKRDRRLRQGGSALSLSGKSDKQAVETSSVVPLTAALRKA</sequence>
<feature type="compositionally biased region" description="Polar residues" evidence="3">
    <location>
        <begin position="394"/>
        <end position="409"/>
    </location>
</feature>
<evidence type="ECO:0000256" key="1">
    <source>
        <dbReference type="ARBA" id="ARBA00022729"/>
    </source>
</evidence>
<dbReference type="PANTHER" id="PTHR16983">
    <property type="entry name" value="UPAR/LY6 DOMAIN-CONTAINING PROTEIN"/>
    <property type="match status" value="1"/>
</dbReference>
<evidence type="ECO:0000313" key="6">
    <source>
        <dbReference type="Proteomes" id="UP000664991"/>
    </source>
</evidence>
<comment type="caution">
    <text evidence="5">The sequence shown here is derived from an EMBL/GenBank/DDBJ whole genome shotgun (WGS) entry which is preliminary data.</text>
</comment>
<feature type="region of interest" description="Disordered" evidence="3">
    <location>
        <begin position="220"/>
        <end position="260"/>
    </location>
</feature>
<feature type="region of interest" description="Disordered" evidence="3">
    <location>
        <begin position="587"/>
        <end position="625"/>
    </location>
</feature>
<dbReference type="EMBL" id="JAEMGP010000009">
    <property type="protein sequence ID" value="KAG5204717.1"/>
    <property type="molecule type" value="Genomic_DNA"/>
</dbReference>
<name>A0A836AB36_SHEEP</name>
<organism evidence="5 6">
    <name type="scientific">Ovis aries</name>
    <name type="common">Sheep</name>
    <dbReference type="NCBI Taxonomy" id="9940"/>
    <lineage>
        <taxon>Eukaryota</taxon>
        <taxon>Metazoa</taxon>
        <taxon>Chordata</taxon>
        <taxon>Craniata</taxon>
        <taxon>Vertebrata</taxon>
        <taxon>Euteleostomi</taxon>
        <taxon>Mammalia</taxon>
        <taxon>Eutheria</taxon>
        <taxon>Laurasiatheria</taxon>
        <taxon>Artiodactyla</taxon>
        <taxon>Ruminantia</taxon>
        <taxon>Pecora</taxon>
        <taxon>Bovidae</taxon>
        <taxon>Caprinae</taxon>
        <taxon>Ovis</taxon>
    </lineage>
</organism>
<protein>
    <recommendedName>
        <fullName evidence="4">C2H2-type domain-containing protein</fullName>
    </recommendedName>
</protein>
<dbReference type="InterPro" id="IPR051110">
    <property type="entry name" value="Ly-6/neurotoxin-like_GPI-ap"/>
</dbReference>
<dbReference type="InterPro" id="IPR036236">
    <property type="entry name" value="Znf_C2H2_sf"/>
</dbReference>
<feature type="compositionally biased region" description="Acidic residues" evidence="3">
    <location>
        <begin position="238"/>
        <end position="249"/>
    </location>
</feature>
<dbReference type="GO" id="GO:0035478">
    <property type="term" value="F:chylomicron binding"/>
    <property type="evidence" value="ECO:0007669"/>
    <property type="project" value="TreeGrafter"/>
</dbReference>
<dbReference type="PANTHER" id="PTHR16983:SF12">
    <property type="entry name" value="GLYCOSYLPHOSPHATIDYLINOSITOL-ANCHORED HIGH DENSITY LIPOPROTEIN-BINDING PROTEIN 1"/>
    <property type="match status" value="1"/>
</dbReference>
<reference evidence="5 6" key="1">
    <citation type="submission" date="2020-12" db="EMBL/GenBank/DDBJ databases">
        <title>De novo assembly of Tibetan sheep genome.</title>
        <authorList>
            <person name="Li X."/>
        </authorList>
    </citation>
    <scope>NUCLEOTIDE SEQUENCE [LARGE SCALE GENOMIC DNA]</scope>
    <source>
        <tissue evidence="5">Heart</tissue>
    </source>
</reference>
<dbReference type="SUPFAM" id="SSF57667">
    <property type="entry name" value="beta-beta-alpha zinc fingers"/>
    <property type="match status" value="1"/>
</dbReference>
<feature type="compositionally biased region" description="Polar residues" evidence="3">
    <location>
        <begin position="504"/>
        <end position="514"/>
    </location>
</feature>
<feature type="domain" description="C2H2-type" evidence="4">
    <location>
        <begin position="548"/>
        <end position="572"/>
    </location>
</feature>
<dbReference type="GO" id="GO:0070328">
    <property type="term" value="P:triglyceride homeostasis"/>
    <property type="evidence" value="ECO:0007669"/>
    <property type="project" value="TreeGrafter"/>
</dbReference>
<keyword evidence="1" id="KW-0732">Signal</keyword>
<dbReference type="Gene3D" id="3.30.160.60">
    <property type="entry name" value="Classic Zinc Finger"/>
    <property type="match status" value="1"/>
</dbReference>
<evidence type="ECO:0000256" key="3">
    <source>
        <dbReference type="SAM" id="MobiDB-lite"/>
    </source>
</evidence>
<evidence type="ECO:0000256" key="2">
    <source>
        <dbReference type="PROSITE-ProRule" id="PRU00042"/>
    </source>
</evidence>
<feature type="region of interest" description="Disordered" evidence="3">
    <location>
        <begin position="177"/>
        <end position="199"/>
    </location>
</feature>
<dbReference type="AlphaFoldDB" id="A0A836AB36"/>
<feature type="region of interest" description="Disordered" evidence="3">
    <location>
        <begin position="376"/>
        <end position="413"/>
    </location>
</feature>
<dbReference type="InterPro" id="IPR013087">
    <property type="entry name" value="Znf_C2H2_type"/>
</dbReference>
<accession>A0A836AB36</accession>
<dbReference type="PROSITE" id="PS50157">
    <property type="entry name" value="ZINC_FINGER_C2H2_2"/>
    <property type="match status" value="1"/>
</dbReference>